<sequence length="304" mass="30997">MNTLRSLRPLLVWVGLGATGASSLFGLLTFFGFIENGLSMAASVSASSLMSPIAALVVLASVLLAVLLTPAMAQARTAVIVGLAIVAGFGALSVLFALIGLGTLGSSSAAAVLVTFLRQLINLAVPAVVALTLVKLLAEVPAPTPAIGGQPGFGAPTSTQVPEPSGQYPQQQAPQQQEQGAGAMWGTANQAASGASASSWQGQPAGDWGQQQPAQPQPSAPQQQQYGQPSASQPYGHQAPAPQQPYGQQQPGHEQYGQPQPQQPQAQQPQAQQPQAQPSAADPQQGGNGWYPVQDQQQGPGGPA</sequence>
<reference evidence="3" key="2">
    <citation type="journal article" date="2021" name="PeerJ">
        <title>Extensive microbial diversity within the chicken gut microbiome revealed by metagenomics and culture.</title>
        <authorList>
            <person name="Gilroy R."/>
            <person name="Ravi A."/>
            <person name="Getino M."/>
            <person name="Pursley I."/>
            <person name="Horton D.L."/>
            <person name="Alikhan N.F."/>
            <person name="Baker D."/>
            <person name="Gharbi K."/>
            <person name="Hall N."/>
            <person name="Watson M."/>
            <person name="Adriaenssens E.M."/>
            <person name="Foster-Nyarko E."/>
            <person name="Jarju S."/>
            <person name="Secka A."/>
            <person name="Antonio M."/>
            <person name="Oren A."/>
            <person name="Chaudhuri R.R."/>
            <person name="La Ragione R."/>
            <person name="Hildebrand F."/>
            <person name="Pallen M.J."/>
        </authorList>
    </citation>
    <scope>NUCLEOTIDE SEQUENCE</scope>
    <source>
        <strain evidence="3">ChiGjej1B1-24693</strain>
    </source>
</reference>
<dbReference type="Proteomes" id="UP000886842">
    <property type="component" value="Unassembled WGS sequence"/>
</dbReference>
<reference evidence="3" key="1">
    <citation type="submission" date="2020-10" db="EMBL/GenBank/DDBJ databases">
        <authorList>
            <person name="Gilroy R."/>
        </authorList>
    </citation>
    <scope>NUCLEOTIDE SEQUENCE</scope>
    <source>
        <strain evidence="3">ChiGjej1B1-24693</strain>
    </source>
</reference>
<feature type="transmembrane region" description="Helical" evidence="2">
    <location>
        <begin position="110"/>
        <end position="134"/>
    </location>
</feature>
<gene>
    <name evidence="3" type="ORF">IAA98_05365</name>
</gene>
<evidence type="ECO:0000256" key="2">
    <source>
        <dbReference type="SAM" id="Phobius"/>
    </source>
</evidence>
<feature type="transmembrane region" description="Helical" evidence="2">
    <location>
        <begin position="80"/>
        <end position="104"/>
    </location>
</feature>
<feature type="region of interest" description="Disordered" evidence="1">
    <location>
        <begin position="147"/>
        <end position="304"/>
    </location>
</feature>
<name>A0A9D1GWS2_9ACTN</name>
<dbReference type="AlphaFoldDB" id="A0A9D1GWS2"/>
<feature type="transmembrane region" description="Helical" evidence="2">
    <location>
        <begin position="46"/>
        <end position="68"/>
    </location>
</feature>
<proteinExistence type="predicted"/>
<keyword evidence="2" id="KW-1133">Transmembrane helix</keyword>
<evidence type="ECO:0000313" key="3">
    <source>
        <dbReference type="EMBL" id="HIT74994.1"/>
    </source>
</evidence>
<evidence type="ECO:0000313" key="4">
    <source>
        <dbReference type="Proteomes" id="UP000886842"/>
    </source>
</evidence>
<dbReference type="EMBL" id="DVLP01000161">
    <property type="protein sequence ID" value="HIT74994.1"/>
    <property type="molecule type" value="Genomic_DNA"/>
</dbReference>
<comment type="caution">
    <text evidence="3">The sequence shown here is derived from an EMBL/GenBank/DDBJ whole genome shotgun (WGS) entry which is preliminary data.</text>
</comment>
<keyword evidence="2" id="KW-0472">Membrane</keyword>
<protein>
    <submittedName>
        <fullName evidence="3">Uncharacterized protein</fullName>
    </submittedName>
</protein>
<feature type="transmembrane region" description="Helical" evidence="2">
    <location>
        <begin position="12"/>
        <end position="34"/>
    </location>
</feature>
<evidence type="ECO:0000256" key="1">
    <source>
        <dbReference type="SAM" id="MobiDB-lite"/>
    </source>
</evidence>
<feature type="compositionally biased region" description="Low complexity" evidence="1">
    <location>
        <begin position="164"/>
        <end position="214"/>
    </location>
</feature>
<feature type="compositionally biased region" description="Low complexity" evidence="1">
    <location>
        <begin position="220"/>
        <end position="285"/>
    </location>
</feature>
<accession>A0A9D1GWS2</accession>
<organism evidence="3 4">
    <name type="scientific">Candidatus Avipropionibacterium avicola</name>
    <dbReference type="NCBI Taxonomy" id="2840701"/>
    <lineage>
        <taxon>Bacteria</taxon>
        <taxon>Bacillati</taxon>
        <taxon>Actinomycetota</taxon>
        <taxon>Actinomycetes</taxon>
        <taxon>Propionibacteriales</taxon>
        <taxon>Propionibacteriaceae</taxon>
        <taxon>Propionibacteriaceae incertae sedis</taxon>
        <taxon>Candidatus Avipropionibacterium</taxon>
    </lineage>
</organism>
<keyword evidence="2" id="KW-0812">Transmembrane</keyword>